<proteinExistence type="predicted"/>
<organism evidence="2">
    <name type="scientific">Anguilla anguilla</name>
    <name type="common">European freshwater eel</name>
    <name type="synonym">Muraena anguilla</name>
    <dbReference type="NCBI Taxonomy" id="7936"/>
    <lineage>
        <taxon>Eukaryota</taxon>
        <taxon>Metazoa</taxon>
        <taxon>Chordata</taxon>
        <taxon>Craniata</taxon>
        <taxon>Vertebrata</taxon>
        <taxon>Euteleostomi</taxon>
        <taxon>Actinopterygii</taxon>
        <taxon>Neopterygii</taxon>
        <taxon>Teleostei</taxon>
        <taxon>Anguilliformes</taxon>
        <taxon>Anguillidae</taxon>
        <taxon>Anguilla</taxon>
    </lineage>
</organism>
<reference evidence="2" key="1">
    <citation type="submission" date="2014-11" db="EMBL/GenBank/DDBJ databases">
        <authorList>
            <person name="Amaro Gonzalez C."/>
        </authorList>
    </citation>
    <scope>NUCLEOTIDE SEQUENCE</scope>
</reference>
<evidence type="ECO:0000256" key="1">
    <source>
        <dbReference type="SAM" id="Phobius"/>
    </source>
</evidence>
<keyword evidence="1" id="KW-0472">Membrane</keyword>
<dbReference type="AlphaFoldDB" id="A0A0E9XVX7"/>
<evidence type="ECO:0000313" key="2">
    <source>
        <dbReference type="EMBL" id="JAI06873.1"/>
    </source>
</evidence>
<keyword evidence="1" id="KW-1133">Transmembrane helix</keyword>
<reference evidence="2" key="2">
    <citation type="journal article" date="2015" name="Fish Shellfish Immunol.">
        <title>Early steps in the European eel (Anguilla anguilla)-Vibrio vulnificus interaction in the gills: Role of the RtxA13 toxin.</title>
        <authorList>
            <person name="Callol A."/>
            <person name="Pajuelo D."/>
            <person name="Ebbesson L."/>
            <person name="Teles M."/>
            <person name="MacKenzie S."/>
            <person name="Amaro C."/>
        </authorList>
    </citation>
    <scope>NUCLEOTIDE SEQUENCE</scope>
</reference>
<sequence>MLITSSIMTDCSEQKSISLTDKRILKVTVGIFPCFLIRYSNYTVCFFFLGFVRCPVMIIWVSIPPESFSQQGSVYPEPGTLPFRVTQSNPV</sequence>
<protein>
    <submittedName>
        <fullName evidence="2">Uncharacterized protein</fullName>
    </submittedName>
</protein>
<accession>A0A0E9XVX7</accession>
<name>A0A0E9XVX7_ANGAN</name>
<dbReference type="EMBL" id="GBXM01001705">
    <property type="protein sequence ID" value="JAI06873.1"/>
    <property type="molecule type" value="Transcribed_RNA"/>
</dbReference>
<keyword evidence="1" id="KW-0812">Transmembrane</keyword>
<feature type="transmembrane region" description="Helical" evidence="1">
    <location>
        <begin position="42"/>
        <end position="63"/>
    </location>
</feature>